<feature type="transmembrane region" description="Helical" evidence="1">
    <location>
        <begin position="12"/>
        <end position="30"/>
    </location>
</feature>
<organism evidence="2">
    <name type="scientific">Arundo donax</name>
    <name type="common">Giant reed</name>
    <name type="synonym">Donax arundinaceus</name>
    <dbReference type="NCBI Taxonomy" id="35708"/>
    <lineage>
        <taxon>Eukaryota</taxon>
        <taxon>Viridiplantae</taxon>
        <taxon>Streptophyta</taxon>
        <taxon>Embryophyta</taxon>
        <taxon>Tracheophyta</taxon>
        <taxon>Spermatophyta</taxon>
        <taxon>Magnoliopsida</taxon>
        <taxon>Liliopsida</taxon>
        <taxon>Poales</taxon>
        <taxon>Poaceae</taxon>
        <taxon>PACMAD clade</taxon>
        <taxon>Arundinoideae</taxon>
        <taxon>Arundineae</taxon>
        <taxon>Arundo</taxon>
    </lineage>
</organism>
<reference evidence="2" key="1">
    <citation type="submission" date="2014-09" db="EMBL/GenBank/DDBJ databases">
        <authorList>
            <person name="Magalhaes I.L.F."/>
            <person name="Oliveira U."/>
            <person name="Santos F.R."/>
            <person name="Vidigal T.H.D.A."/>
            <person name="Brescovit A.D."/>
            <person name="Santos A.J."/>
        </authorList>
    </citation>
    <scope>NUCLEOTIDE SEQUENCE</scope>
    <source>
        <tissue evidence="2">Shoot tissue taken approximately 20 cm above the soil surface</tissue>
    </source>
</reference>
<keyword evidence="1" id="KW-0812">Transmembrane</keyword>
<sequence>MTRGTSSQNMMIFLRAVLFYSNQMHIYWHAFSL</sequence>
<dbReference type="AlphaFoldDB" id="A0A0A9G027"/>
<evidence type="ECO:0000256" key="1">
    <source>
        <dbReference type="SAM" id="Phobius"/>
    </source>
</evidence>
<evidence type="ECO:0000313" key="2">
    <source>
        <dbReference type="EMBL" id="JAE17872.1"/>
    </source>
</evidence>
<protein>
    <submittedName>
        <fullName evidence="2">Uncharacterized protein</fullName>
    </submittedName>
</protein>
<reference evidence="2" key="2">
    <citation type="journal article" date="2015" name="Data Brief">
        <title>Shoot transcriptome of the giant reed, Arundo donax.</title>
        <authorList>
            <person name="Barrero R.A."/>
            <person name="Guerrero F.D."/>
            <person name="Moolhuijzen P."/>
            <person name="Goolsby J.A."/>
            <person name="Tidwell J."/>
            <person name="Bellgard S.E."/>
            <person name="Bellgard M.I."/>
        </authorList>
    </citation>
    <scope>NUCLEOTIDE SEQUENCE</scope>
    <source>
        <tissue evidence="2">Shoot tissue taken approximately 20 cm above the soil surface</tissue>
    </source>
</reference>
<keyword evidence="1" id="KW-1133">Transmembrane helix</keyword>
<keyword evidence="1" id="KW-0472">Membrane</keyword>
<accession>A0A0A9G027</accession>
<name>A0A0A9G027_ARUDO</name>
<proteinExistence type="predicted"/>
<dbReference type="EMBL" id="GBRH01180024">
    <property type="protein sequence ID" value="JAE17872.1"/>
    <property type="molecule type" value="Transcribed_RNA"/>
</dbReference>